<dbReference type="EMBL" id="RSDZ01000212">
    <property type="protein sequence ID" value="RXG41462.1"/>
    <property type="molecule type" value="Genomic_DNA"/>
</dbReference>
<dbReference type="AlphaFoldDB" id="A0A444RJZ2"/>
<protein>
    <submittedName>
        <fullName evidence="1">Uncharacterized protein</fullName>
    </submittedName>
</protein>
<reference evidence="1 2" key="1">
    <citation type="submission" date="2018-12" db="EMBL/GenBank/DDBJ databases">
        <title>Genome of Verticillium dahliae isolate Getta Getta.</title>
        <authorList>
            <person name="Gardiner D.M."/>
        </authorList>
    </citation>
    <scope>NUCLEOTIDE SEQUENCE [LARGE SCALE GENOMIC DNA]</scope>
    <source>
        <strain evidence="1 2">Getta Getta</strain>
    </source>
</reference>
<comment type="caution">
    <text evidence="1">The sequence shown here is derived from an EMBL/GenBank/DDBJ whole genome shotgun (WGS) entry which is preliminary data.</text>
</comment>
<evidence type="ECO:0000313" key="2">
    <source>
        <dbReference type="Proteomes" id="UP000288725"/>
    </source>
</evidence>
<organism evidence="1 2">
    <name type="scientific">Verticillium dahliae</name>
    <name type="common">Verticillium wilt</name>
    <dbReference type="NCBI Taxonomy" id="27337"/>
    <lineage>
        <taxon>Eukaryota</taxon>
        <taxon>Fungi</taxon>
        <taxon>Dikarya</taxon>
        <taxon>Ascomycota</taxon>
        <taxon>Pezizomycotina</taxon>
        <taxon>Sordariomycetes</taxon>
        <taxon>Hypocreomycetidae</taxon>
        <taxon>Glomerellales</taxon>
        <taxon>Plectosphaerellaceae</taxon>
        <taxon>Verticillium</taxon>
    </lineage>
</organism>
<accession>A0A444RJZ2</accession>
<evidence type="ECO:0000313" key="1">
    <source>
        <dbReference type="EMBL" id="RXG41462.1"/>
    </source>
</evidence>
<proteinExistence type="predicted"/>
<name>A0A444RJZ2_VERDA</name>
<sequence>MMDSDVDPCAPKQTNPSAQEQDFLIRRLCYCKIHLPVRRAEDTTSARLAGYATTPPDCQRLKSMVTDGDVGKVTKARRLLFYIWEMSQYGQGRK</sequence>
<dbReference type="Proteomes" id="UP000288725">
    <property type="component" value="Unassembled WGS sequence"/>
</dbReference>
<gene>
    <name evidence="1" type="ORF">VDGE_30793</name>
</gene>